<proteinExistence type="predicted"/>
<comment type="caution">
    <text evidence="2">The sequence shown here is derived from an EMBL/GenBank/DDBJ whole genome shotgun (WGS) entry which is preliminary data.</text>
</comment>
<reference evidence="2 3" key="1">
    <citation type="submission" date="2023-07" db="EMBL/GenBank/DDBJ databases">
        <title>Sequencing the genomes of 1000 actinobacteria strains.</title>
        <authorList>
            <person name="Klenk H.-P."/>
        </authorList>
    </citation>
    <scope>NUCLEOTIDE SEQUENCE [LARGE SCALE GENOMIC DNA]</scope>
    <source>
        <strain evidence="2 3">DSM 44508</strain>
    </source>
</reference>
<keyword evidence="1" id="KW-0812">Transmembrane</keyword>
<evidence type="ECO:0008006" key="4">
    <source>
        <dbReference type="Google" id="ProtNLM"/>
    </source>
</evidence>
<dbReference type="Proteomes" id="UP001183619">
    <property type="component" value="Unassembled WGS sequence"/>
</dbReference>
<name>A0ABU2B8F6_9CORY</name>
<feature type="transmembrane region" description="Helical" evidence="1">
    <location>
        <begin position="15"/>
        <end position="35"/>
    </location>
</feature>
<evidence type="ECO:0000313" key="2">
    <source>
        <dbReference type="EMBL" id="MDR7354681.1"/>
    </source>
</evidence>
<dbReference type="EMBL" id="JAVDYF010000001">
    <property type="protein sequence ID" value="MDR7354681.1"/>
    <property type="molecule type" value="Genomic_DNA"/>
</dbReference>
<protein>
    <recommendedName>
        <fullName evidence="4">Bacterial Pleckstrin homology domain-containing protein</fullName>
    </recommendedName>
</protein>
<keyword evidence="1" id="KW-0472">Membrane</keyword>
<dbReference type="RefSeq" id="WP_277105299.1">
    <property type="nucleotide sequence ID" value="NZ_BAAAJS010000024.1"/>
</dbReference>
<organism evidence="2 3">
    <name type="scientific">Corynebacterium felinum</name>
    <dbReference type="NCBI Taxonomy" id="131318"/>
    <lineage>
        <taxon>Bacteria</taxon>
        <taxon>Bacillati</taxon>
        <taxon>Actinomycetota</taxon>
        <taxon>Actinomycetes</taxon>
        <taxon>Mycobacteriales</taxon>
        <taxon>Corynebacteriaceae</taxon>
        <taxon>Corynebacterium</taxon>
    </lineage>
</organism>
<accession>A0ABU2B8F6</accession>
<sequence>MNSSLQLHNYLHSGWRLGLLGILAVATFFLVVGFWNDSISLIPFIVLALILFTLNVLVFKICTYIRIDNSSVHFGQLPLIKQQIPRKNIAYIALESIPSEQRIHREWGAKGNPHQPAGFFMDVNSSTEAITITTKDNRLYKVGIGTELRGAAELVDRFMRTIEAPR</sequence>
<feature type="transmembrane region" description="Helical" evidence="1">
    <location>
        <begin position="41"/>
        <end position="59"/>
    </location>
</feature>
<evidence type="ECO:0000256" key="1">
    <source>
        <dbReference type="SAM" id="Phobius"/>
    </source>
</evidence>
<evidence type="ECO:0000313" key="3">
    <source>
        <dbReference type="Proteomes" id="UP001183619"/>
    </source>
</evidence>
<keyword evidence="1" id="KW-1133">Transmembrane helix</keyword>
<gene>
    <name evidence="2" type="ORF">J2S37_001219</name>
</gene>
<keyword evidence="3" id="KW-1185">Reference proteome</keyword>